<reference evidence="2 3" key="1">
    <citation type="submission" date="2014-10" db="EMBL/GenBank/DDBJ databases">
        <title>Draft genome sequence of Novosphingobium subterraneum DSM 12447.</title>
        <authorList>
            <person name="Gan H.M."/>
            <person name="Gan H.Y."/>
            <person name="Savka M.A."/>
        </authorList>
    </citation>
    <scope>NUCLEOTIDE SEQUENCE [LARGE SCALE GENOMIC DNA]</scope>
    <source>
        <strain evidence="2 3">DSM 12447</strain>
    </source>
</reference>
<name>A0A0B8Z783_9SPHN</name>
<dbReference type="AlphaFoldDB" id="A0A0B8Z783"/>
<organism evidence="2 3">
    <name type="scientific">Novosphingobium subterraneum</name>
    <dbReference type="NCBI Taxonomy" id="48936"/>
    <lineage>
        <taxon>Bacteria</taxon>
        <taxon>Pseudomonadati</taxon>
        <taxon>Pseudomonadota</taxon>
        <taxon>Alphaproteobacteria</taxon>
        <taxon>Sphingomonadales</taxon>
        <taxon>Sphingomonadaceae</taxon>
        <taxon>Novosphingobium</taxon>
    </lineage>
</organism>
<gene>
    <name evidence="2" type="ORF">NJ75_04425</name>
</gene>
<evidence type="ECO:0000313" key="3">
    <source>
        <dbReference type="Proteomes" id="UP000031338"/>
    </source>
</evidence>
<feature type="region of interest" description="Disordered" evidence="1">
    <location>
        <begin position="145"/>
        <end position="191"/>
    </location>
</feature>
<sequence length="234" mass="24941">MCACGRMERRWNSPVTARASARPGVARPRCNRSGSQWRLRARGAGSAVCGGADRTSAQRLAHGAWCAQAHGCAADRKPQGGYPADRPGHGRSSRRRRTHGPRNRLLRSVPGVGPVFAHTLLALMRELGQLTRRRPRHCSAWLPSTAKAEHSGGNDAPSAAANPCAMPPTWQPLSPDSTILSSKPSGSVAETGQPPKVILIAIMRKLICALNAMINTMNHGPPDKTAAPIVVQIV</sequence>
<feature type="compositionally biased region" description="Polar residues" evidence="1">
    <location>
        <begin position="171"/>
        <end position="190"/>
    </location>
</feature>
<evidence type="ECO:0000313" key="2">
    <source>
        <dbReference type="EMBL" id="KHS42059.1"/>
    </source>
</evidence>
<dbReference type="EMBL" id="JRVC01000033">
    <property type="protein sequence ID" value="KHS42059.1"/>
    <property type="molecule type" value="Genomic_DNA"/>
</dbReference>
<feature type="region of interest" description="Disordered" evidence="1">
    <location>
        <begin position="13"/>
        <end position="33"/>
    </location>
</feature>
<dbReference type="PATRIC" id="fig|48936.3.peg.4464"/>
<evidence type="ECO:0008006" key="4">
    <source>
        <dbReference type="Google" id="ProtNLM"/>
    </source>
</evidence>
<comment type="caution">
    <text evidence="2">The sequence shown here is derived from an EMBL/GenBank/DDBJ whole genome shotgun (WGS) entry which is preliminary data.</text>
</comment>
<evidence type="ECO:0000256" key="1">
    <source>
        <dbReference type="SAM" id="MobiDB-lite"/>
    </source>
</evidence>
<protein>
    <recommendedName>
        <fullName evidence="4">Transposase</fullName>
    </recommendedName>
</protein>
<feature type="region of interest" description="Disordered" evidence="1">
    <location>
        <begin position="74"/>
        <end position="107"/>
    </location>
</feature>
<dbReference type="Proteomes" id="UP000031338">
    <property type="component" value="Unassembled WGS sequence"/>
</dbReference>
<proteinExistence type="predicted"/>
<feature type="compositionally biased region" description="Basic residues" evidence="1">
    <location>
        <begin position="89"/>
        <end position="105"/>
    </location>
</feature>
<keyword evidence="3" id="KW-1185">Reference proteome</keyword>
<accession>A0A0B8Z783</accession>